<dbReference type="InterPro" id="IPR001841">
    <property type="entry name" value="Znf_RING"/>
</dbReference>
<evidence type="ECO:0000256" key="2">
    <source>
        <dbReference type="ARBA" id="ARBA00012483"/>
    </source>
</evidence>
<dbReference type="OMA" id="ANPRECH"/>
<organism evidence="12 13">
    <name type="scientific">Orchesella cincta</name>
    <name type="common">Springtail</name>
    <name type="synonym">Podura cincta</name>
    <dbReference type="NCBI Taxonomy" id="48709"/>
    <lineage>
        <taxon>Eukaryota</taxon>
        <taxon>Metazoa</taxon>
        <taxon>Ecdysozoa</taxon>
        <taxon>Arthropoda</taxon>
        <taxon>Hexapoda</taxon>
        <taxon>Collembola</taxon>
        <taxon>Entomobryomorpha</taxon>
        <taxon>Entomobryoidea</taxon>
        <taxon>Orchesellidae</taxon>
        <taxon>Orchesellinae</taxon>
        <taxon>Orchesella</taxon>
    </lineage>
</organism>
<dbReference type="SMART" id="SM00184">
    <property type="entry name" value="RING"/>
    <property type="match status" value="1"/>
</dbReference>
<dbReference type="PANTHER" id="PTHR11224">
    <property type="entry name" value="MAKORIN-RELATED"/>
    <property type="match status" value="1"/>
</dbReference>
<dbReference type="Pfam" id="PF18044">
    <property type="entry name" value="zf-CCCH_4"/>
    <property type="match status" value="1"/>
</dbReference>
<reference evidence="12 13" key="1">
    <citation type="journal article" date="2016" name="Genome Biol. Evol.">
        <title>Gene Family Evolution Reflects Adaptation to Soil Environmental Stressors in the Genome of the Collembolan Orchesella cincta.</title>
        <authorList>
            <person name="Faddeeva-Vakhrusheva A."/>
            <person name="Derks M.F."/>
            <person name="Anvar S.Y."/>
            <person name="Agamennone V."/>
            <person name="Suring W."/>
            <person name="Smit S."/>
            <person name="van Straalen N.M."/>
            <person name="Roelofs D."/>
        </authorList>
    </citation>
    <scope>NUCLEOTIDE SEQUENCE [LARGE SCALE GENOMIC DNA]</scope>
    <source>
        <tissue evidence="12">Mixed pool</tissue>
    </source>
</reference>
<dbReference type="GO" id="GO:0008270">
    <property type="term" value="F:zinc ion binding"/>
    <property type="evidence" value="ECO:0007669"/>
    <property type="project" value="UniProtKB-KW"/>
</dbReference>
<sequence>MTSSPKAEAPSETDSVLPTYATIVGDKIGDEQDACSALNSALPIDSTSELCPYAMVGECRYGFKCVLLLRLLSQSCLHPSTPPNERHTKECVEQHEKDMELSFAVARSIDKICGICYEKVMAKNPPGEQRFGILPSCAHCYCLSCIRRWRQARQFDNKIIRACPECRVTSDCLPKPLLALSKKPCRYYRNGEGQCPFGNKCFYLHALPNGTVVDVGPPRRISGAQGRVRTTAQTLSIWEYIEEWEMQWLDIEDFMGMFDSDTTSEFSLPDMDDDLDGDDELFLDWDRM</sequence>
<dbReference type="OrthoDB" id="411372at2759"/>
<dbReference type="GO" id="GO:0000209">
    <property type="term" value="P:protein polyubiquitination"/>
    <property type="evidence" value="ECO:0007669"/>
    <property type="project" value="InterPro"/>
</dbReference>
<dbReference type="PROSITE" id="PS50089">
    <property type="entry name" value="ZF_RING_2"/>
    <property type="match status" value="1"/>
</dbReference>
<dbReference type="InterPro" id="IPR000571">
    <property type="entry name" value="Znf_CCCH"/>
</dbReference>
<evidence type="ECO:0000259" key="11">
    <source>
        <dbReference type="PROSITE" id="PS50103"/>
    </source>
</evidence>
<feature type="domain" description="C3H1-type" evidence="11">
    <location>
        <begin position="179"/>
        <end position="208"/>
    </location>
</feature>
<evidence type="ECO:0000256" key="8">
    <source>
        <dbReference type="ARBA" id="ARBA00022833"/>
    </source>
</evidence>
<evidence type="ECO:0000259" key="10">
    <source>
        <dbReference type="PROSITE" id="PS50089"/>
    </source>
</evidence>
<dbReference type="InterPro" id="IPR041367">
    <property type="entry name" value="Znf-CCCH_4"/>
</dbReference>
<keyword evidence="8 9" id="KW-0862">Zinc</keyword>
<dbReference type="SUPFAM" id="SSF57850">
    <property type="entry name" value="RING/U-box"/>
    <property type="match status" value="1"/>
</dbReference>
<dbReference type="InterPro" id="IPR017907">
    <property type="entry name" value="Znf_RING_CS"/>
</dbReference>
<keyword evidence="6 9" id="KW-0863">Zinc-finger</keyword>
<accession>A0A1D2MI96</accession>
<keyword evidence="4 9" id="KW-0479">Metal-binding</keyword>
<dbReference type="SMART" id="SM00356">
    <property type="entry name" value="ZnF_C3H1"/>
    <property type="match status" value="2"/>
</dbReference>
<dbReference type="PANTHER" id="PTHR11224:SF10">
    <property type="entry name" value="IP09428P-RELATED"/>
    <property type="match status" value="1"/>
</dbReference>
<dbReference type="EC" id="2.3.2.27" evidence="2"/>
<dbReference type="InterPro" id="IPR013083">
    <property type="entry name" value="Znf_RING/FYVE/PHD"/>
</dbReference>
<gene>
    <name evidence="12" type="ORF">Ocin01_13961</name>
</gene>
<dbReference type="GO" id="GO:0061630">
    <property type="term" value="F:ubiquitin protein ligase activity"/>
    <property type="evidence" value="ECO:0007669"/>
    <property type="project" value="UniProtKB-EC"/>
</dbReference>
<evidence type="ECO:0000256" key="7">
    <source>
        <dbReference type="ARBA" id="ARBA00022786"/>
    </source>
</evidence>
<dbReference type="EMBL" id="LJIJ01001166">
    <property type="protein sequence ID" value="ODM92718.1"/>
    <property type="molecule type" value="Genomic_DNA"/>
</dbReference>
<dbReference type="Gene3D" id="3.30.40.10">
    <property type="entry name" value="Zinc/RING finger domain, C3HC4 (zinc finger)"/>
    <property type="match status" value="1"/>
</dbReference>
<comment type="caution">
    <text evidence="12">The sequence shown here is derived from an EMBL/GenBank/DDBJ whole genome shotgun (WGS) entry which is preliminary data.</text>
</comment>
<dbReference type="InterPro" id="IPR045072">
    <property type="entry name" value="MKRN-like"/>
</dbReference>
<evidence type="ECO:0000256" key="9">
    <source>
        <dbReference type="PROSITE-ProRule" id="PRU00723"/>
    </source>
</evidence>
<evidence type="ECO:0000256" key="3">
    <source>
        <dbReference type="ARBA" id="ARBA00022679"/>
    </source>
</evidence>
<dbReference type="PROSITE" id="PS50103">
    <property type="entry name" value="ZF_C3H1"/>
    <property type="match status" value="1"/>
</dbReference>
<dbReference type="AlphaFoldDB" id="A0A1D2MI96"/>
<evidence type="ECO:0000256" key="5">
    <source>
        <dbReference type="ARBA" id="ARBA00022737"/>
    </source>
</evidence>
<evidence type="ECO:0000256" key="1">
    <source>
        <dbReference type="ARBA" id="ARBA00000900"/>
    </source>
</evidence>
<dbReference type="Proteomes" id="UP000094527">
    <property type="component" value="Unassembled WGS sequence"/>
</dbReference>
<dbReference type="PROSITE" id="PS00518">
    <property type="entry name" value="ZF_RING_1"/>
    <property type="match status" value="1"/>
</dbReference>
<evidence type="ECO:0000256" key="6">
    <source>
        <dbReference type="ARBA" id="ARBA00022771"/>
    </source>
</evidence>
<feature type="zinc finger region" description="C3H1-type" evidence="9">
    <location>
        <begin position="179"/>
        <end position="208"/>
    </location>
</feature>
<feature type="domain" description="RING-type" evidence="10">
    <location>
        <begin position="113"/>
        <end position="167"/>
    </location>
</feature>
<protein>
    <recommendedName>
        <fullName evidence="2">RING-type E3 ubiquitin transferase</fullName>
        <ecNumber evidence="2">2.3.2.27</ecNumber>
    </recommendedName>
</protein>
<dbReference type="FunFam" id="3.30.40.10:FF:000117">
    <property type="entry name" value="Probable E3 ubiquitin-protein ligase makorin-1"/>
    <property type="match status" value="1"/>
</dbReference>
<evidence type="ECO:0000313" key="13">
    <source>
        <dbReference type="Proteomes" id="UP000094527"/>
    </source>
</evidence>
<evidence type="ECO:0000256" key="4">
    <source>
        <dbReference type="ARBA" id="ARBA00022723"/>
    </source>
</evidence>
<dbReference type="STRING" id="48709.A0A1D2MI96"/>
<keyword evidence="7" id="KW-0833">Ubl conjugation pathway</keyword>
<evidence type="ECO:0000313" key="12">
    <source>
        <dbReference type="EMBL" id="ODM92718.1"/>
    </source>
</evidence>
<keyword evidence="5" id="KW-0677">Repeat</keyword>
<comment type="catalytic activity">
    <reaction evidence="1">
        <text>S-ubiquitinyl-[E2 ubiquitin-conjugating enzyme]-L-cysteine + [acceptor protein]-L-lysine = [E2 ubiquitin-conjugating enzyme]-L-cysteine + N(6)-ubiquitinyl-[acceptor protein]-L-lysine.</text>
        <dbReference type="EC" id="2.3.2.27"/>
    </reaction>
</comment>
<proteinExistence type="predicted"/>
<keyword evidence="13" id="KW-1185">Reference proteome</keyword>
<name>A0A1D2MI96_ORCCI</name>
<keyword evidence="3" id="KW-0808">Transferase</keyword>